<evidence type="ECO:0000313" key="4">
    <source>
        <dbReference type="Proteomes" id="UP000051581"/>
    </source>
</evidence>
<accession>A0A0R1L235</accession>
<gene>
    <name evidence="3" type="ORF">FD17_GL001199</name>
</gene>
<organism evidence="3 4">
    <name type="scientific">Lentilactobacillus sunkii DSM 19904</name>
    <dbReference type="NCBI Taxonomy" id="1423808"/>
    <lineage>
        <taxon>Bacteria</taxon>
        <taxon>Bacillati</taxon>
        <taxon>Bacillota</taxon>
        <taxon>Bacilli</taxon>
        <taxon>Lactobacillales</taxon>
        <taxon>Lactobacillaceae</taxon>
        <taxon>Lentilactobacillus</taxon>
    </lineage>
</organism>
<name>A0A0R1L235_9LACO</name>
<proteinExistence type="predicted"/>
<dbReference type="Proteomes" id="UP000051581">
    <property type="component" value="Unassembled WGS sequence"/>
</dbReference>
<dbReference type="AlphaFoldDB" id="A0A0R1L235"/>
<dbReference type="SUPFAM" id="SSF47413">
    <property type="entry name" value="lambda repressor-like DNA-binding domains"/>
    <property type="match status" value="1"/>
</dbReference>
<dbReference type="CDD" id="cd00093">
    <property type="entry name" value="HTH_XRE"/>
    <property type="match status" value="1"/>
</dbReference>
<dbReference type="Pfam" id="PF01381">
    <property type="entry name" value="HTH_3"/>
    <property type="match status" value="1"/>
</dbReference>
<dbReference type="EMBL" id="AZEA01000002">
    <property type="protein sequence ID" value="KRK89608.1"/>
    <property type="molecule type" value="Genomic_DNA"/>
</dbReference>
<dbReference type="SMART" id="SM00530">
    <property type="entry name" value="HTH_XRE"/>
    <property type="match status" value="1"/>
</dbReference>
<feature type="domain" description="HTH cro/C1-type" evidence="2">
    <location>
        <begin position="35"/>
        <end position="89"/>
    </location>
</feature>
<evidence type="ECO:0000259" key="2">
    <source>
        <dbReference type="PROSITE" id="PS50943"/>
    </source>
</evidence>
<keyword evidence="1" id="KW-0238">DNA-binding</keyword>
<comment type="caution">
    <text evidence="3">The sequence shown here is derived from an EMBL/GenBank/DDBJ whole genome shotgun (WGS) entry which is preliminary data.</text>
</comment>
<dbReference type="RefSeq" id="WP_057823499.1">
    <property type="nucleotide sequence ID" value="NZ_AZEA01000002.1"/>
</dbReference>
<dbReference type="Gene3D" id="1.10.260.40">
    <property type="entry name" value="lambda repressor-like DNA-binding domains"/>
    <property type="match status" value="1"/>
</dbReference>
<dbReference type="PANTHER" id="PTHR46558:SF11">
    <property type="entry name" value="HTH-TYPE TRANSCRIPTIONAL REGULATOR XRE"/>
    <property type="match status" value="1"/>
</dbReference>
<keyword evidence="4" id="KW-1185">Reference proteome</keyword>
<sequence length="91" mass="10237">MTETENLIKDLSKTHPGLKEKIAVHDEQFNYAMAIIDLRKESGLTQQQLADKIGVPQPTVARWEAGNGNITIKNLEKIGRAVHKRLVISFE</sequence>
<dbReference type="InterPro" id="IPR001387">
    <property type="entry name" value="Cro/C1-type_HTH"/>
</dbReference>
<evidence type="ECO:0000256" key="1">
    <source>
        <dbReference type="ARBA" id="ARBA00023125"/>
    </source>
</evidence>
<dbReference type="InterPro" id="IPR010982">
    <property type="entry name" value="Lambda_DNA-bd_dom_sf"/>
</dbReference>
<dbReference type="PROSITE" id="PS50943">
    <property type="entry name" value="HTH_CROC1"/>
    <property type="match status" value="1"/>
</dbReference>
<dbReference type="PATRIC" id="fig|1423808.3.peg.1211"/>
<evidence type="ECO:0000313" key="3">
    <source>
        <dbReference type="EMBL" id="KRK89608.1"/>
    </source>
</evidence>
<dbReference type="GO" id="GO:0003677">
    <property type="term" value="F:DNA binding"/>
    <property type="evidence" value="ECO:0007669"/>
    <property type="project" value="UniProtKB-KW"/>
</dbReference>
<dbReference type="OrthoDB" id="2322940at2"/>
<protein>
    <recommendedName>
        <fullName evidence="2">HTH cro/C1-type domain-containing protein</fullName>
    </recommendedName>
</protein>
<dbReference type="PANTHER" id="PTHR46558">
    <property type="entry name" value="TRACRIPTIONAL REGULATORY PROTEIN-RELATED-RELATED"/>
    <property type="match status" value="1"/>
</dbReference>
<reference evidence="3 4" key="1">
    <citation type="journal article" date="2015" name="Genome Announc.">
        <title>Expanding the biotechnology potential of lactobacilli through comparative genomics of 213 strains and associated genera.</title>
        <authorList>
            <person name="Sun Z."/>
            <person name="Harris H.M."/>
            <person name="McCann A."/>
            <person name="Guo C."/>
            <person name="Argimon S."/>
            <person name="Zhang W."/>
            <person name="Yang X."/>
            <person name="Jeffery I.B."/>
            <person name="Cooney J.C."/>
            <person name="Kagawa T.F."/>
            <person name="Liu W."/>
            <person name="Song Y."/>
            <person name="Salvetti E."/>
            <person name="Wrobel A."/>
            <person name="Rasinkangas P."/>
            <person name="Parkhill J."/>
            <person name="Rea M.C."/>
            <person name="O'Sullivan O."/>
            <person name="Ritari J."/>
            <person name="Douillard F.P."/>
            <person name="Paul Ross R."/>
            <person name="Yang R."/>
            <person name="Briner A.E."/>
            <person name="Felis G.E."/>
            <person name="de Vos W.M."/>
            <person name="Barrangou R."/>
            <person name="Klaenhammer T.R."/>
            <person name="Caufield P.W."/>
            <person name="Cui Y."/>
            <person name="Zhang H."/>
            <person name="O'Toole P.W."/>
        </authorList>
    </citation>
    <scope>NUCLEOTIDE SEQUENCE [LARGE SCALE GENOMIC DNA]</scope>
    <source>
        <strain evidence="3 4">DSM 19904</strain>
    </source>
</reference>